<protein>
    <recommendedName>
        <fullName evidence="1">DUF2293 domain-containing protein</fullName>
    </recommendedName>
</protein>
<feature type="domain" description="DUF2293" evidence="1">
    <location>
        <begin position="266"/>
        <end position="350"/>
    </location>
</feature>
<proteinExistence type="predicted"/>
<gene>
    <name evidence="2" type="ORF">HNR10_005863</name>
</gene>
<sequence>MVSGLETKLGRRVARAADEAVTRRGAVSVLDTFTAIGWLTAKAVDTWQQGRVDSLQELVQAPPDRQRAAVELLRAWAGARGLDHREGAYPAATRERRGLRFTADGDPADERDFRAHWISPTATAAQRAREERLRAKAPDLVVLEASRPWTCASCAEPDGELLRMEDSDAYCLTCTDMDHLVFLPAGDAALTRRAKKASTLSAVVMRWVASRRKYRRTGLLVEEGALEEAEAQCLADDDARARRRERDAVRRGAQDVVFQERFAAEITRLFPGCPDERAQSVAAHAGTRGSGRVGRSAAGRALDPGAVRRAVVASVRHEDTLYDEMLMNGVPREEARSRIADDIDRVLGGWT</sequence>
<comment type="caution">
    <text evidence="2">The sequence shown here is derived from an EMBL/GenBank/DDBJ whole genome shotgun (WGS) entry which is preliminary data.</text>
</comment>
<dbReference type="InterPro" id="IPR018744">
    <property type="entry name" value="DUF2293"/>
</dbReference>
<dbReference type="PANTHER" id="PTHR38113:SF2">
    <property type="entry name" value="DUF2293 DOMAIN-CONTAINING PROTEIN"/>
    <property type="match status" value="1"/>
</dbReference>
<accession>A0A7Z0JDF3</accession>
<evidence type="ECO:0000313" key="3">
    <source>
        <dbReference type="Proteomes" id="UP000572051"/>
    </source>
</evidence>
<dbReference type="AlphaFoldDB" id="A0A7Z0JDF3"/>
<dbReference type="RefSeq" id="WP_179829146.1">
    <property type="nucleotide sequence ID" value="NZ_JACCFS010000001.1"/>
</dbReference>
<keyword evidence="3" id="KW-1185">Reference proteome</keyword>
<evidence type="ECO:0000313" key="2">
    <source>
        <dbReference type="EMBL" id="NYJ37982.1"/>
    </source>
</evidence>
<dbReference type="Pfam" id="PF10056">
    <property type="entry name" value="DUF2293"/>
    <property type="match status" value="1"/>
</dbReference>
<dbReference type="EMBL" id="JACCFS010000001">
    <property type="protein sequence ID" value="NYJ37982.1"/>
    <property type="molecule type" value="Genomic_DNA"/>
</dbReference>
<dbReference type="PANTHER" id="PTHR38113">
    <property type="match status" value="1"/>
</dbReference>
<name>A0A7Z0JDF3_9ACTN</name>
<reference evidence="2 3" key="1">
    <citation type="submission" date="2020-07" db="EMBL/GenBank/DDBJ databases">
        <title>Sequencing the genomes of 1000 actinobacteria strains.</title>
        <authorList>
            <person name="Klenk H.-P."/>
        </authorList>
    </citation>
    <scope>NUCLEOTIDE SEQUENCE [LARGE SCALE GENOMIC DNA]</scope>
    <source>
        <strain evidence="2 3">DSM 44442</strain>
    </source>
</reference>
<evidence type="ECO:0000259" key="1">
    <source>
        <dbReference type="Pfam" id="PF10056"/>
    </source>
</evidence>
<dbReference type="Proteomes" id="UP000572051">
    <property type="component" value="Unassembled WGS sequence"/>
</dbReference>
<organism evidence="2 3">
    <name type="scientific">Nocardiopsis aegyptia</name>
    <dbReference type="NCBI Taxonomy" id="220378"/>
    <lineage>
        <taxon>Bacteria</taxon>
        <taxon>Bacillati</taxon>
        <taxon>Actinomycetota</taxon>
        <taxon>Actinomycetes</taxon>
        <taxon>Streptosporangiales</taxon>
        <taxon>Nocardiopsidaceae</taxon>
        <taxon>Nocardiopsis</taxon>
    </lineage>
</organism>